<sequence>MSMCQLVATIVTLTTAGDLKVLIKDIEAGKYKDVLSGMTNDKRKVVIEALGAMCDSIEAKSALNLPNDGLIDSIDDVATLFGVPL</sequence>
<name>A0A699UCW9_TANCI</name>
<dbReference type="AlphaFoldDB" id="A0A699UCW9"/>
<protein>
    <submittedName>
        <fullName evidence="1">Uncharacterized protein</fullName>
    </submittedName>
</protein>
<proteinExistence type="predicted"/>
<comment type="caution">
    <text evidence="1">The sequence shown here is derived from an EMBL/GenBank/DDBJ whole genome shotgun (WGS) entry which is preliminary data.</text>
</comment>
<dbReference type="EMBL" id="BKCJ011301222">
    <property type="protein sequence ID" value="GFD17574.1"/>
    <property type="molecule type" value="Genomic_DNA"/>
</dbReference>
<organism evidence="1">
    <name type="scientific">Tanacetum cinerariifolium</name>
    <name type="common">Dalmatian daisy</name>
    <name type="synonym">Chrysanthemum cinerariifolium</name>
    <dbReference type="NCBI Taxonomy" id="118510"/>
    <lineage>
        <taxon>Eukaryota</taxon>
        <taxon>Viridiplantae</taxon>
        <taxon>Streptophyta</taxon>
        <taxon>Embryophyta</taxon>
        <taxon>Tracheophyta</taxon>
        <taxon>Spermatophyta</taxon>
        <taxon>Magnoliopsida</taxon>
        <taxon>eudicotyledons</taxon>
        <taxon>Gunneridae</taxon>
        <taxon>Pentapetalae</taxon>
        <taxon>asterids</taxon>
        <taxon>campanulids</taxon>
        <taxon>Asterales</taxon>
        <taxon>Asteraceae</taxon>
        <taxon>Asteroideae</taxon>
        <taxon>Anthemideae</taxon>
        <taxon>Anthemidinae</taxon>
        <taxon>Tanacetum</taxon>
    </lineage>
</organism>
<evidence type="ECO:0000313" key="1">
    <source>
        <dbReference type="EMBL" id="GFD17574.1"/>
    </source>
</evidence>
<reference evidence="1" key="1">
    <citation type="journal article" date="2019" name="Sci. Rep.">
        <title>Draft genome of Tanacetum cinerariifolium, the natural source of mosquito coil.</title>
        <authorList>
            <person name="Yamashiro T."/>
            <person name="Shiraishi A."/>
            <person name="Satake H."/>
            <person name="Nakayama K."/>
        </authorList>
    </citation>
    <scope>NUCLEOTIDE SEQUENCE</scope>
</reference>
<feature type="non-terminal residue" evidence="1">
    <location>
        <position position="85"/>
    </location>
</feature>
<gene>
    <name evidence="1" type="ORF">Tci_889543</name>
</gene>
<accession>A0A699UCW9</accession>